<dbReference type="Pfam" id="PF00082">
    <property type="entry name" value="Peptidase_S8"/>
    <property type="match status" value="1"/>
</dbReference>
<reference evidence="2" key="1">
    <citation type="journal article" date="2016" name="Front. Microbiol.">
        <title>Genome Sequence of the Piezophilic, Mesophilic Sulfate-Reducing Bacterium Desulfovibrio indicus J2T.</title>
        <authorList>
            <person name="Cao J."/>
            <person name="Maignien L."/>
            <person name="Shao Z."/>
            <person name="Alain K."/>
            <person name="Jebbar M."/>
        </authorList>
    </citation>
    <scope>NUCLEOTIDE SEQUENCE</scope>
    <source>
        <strain evidence="2">JCM 32048</strain>
    </source>
</reference>
<dbReference type="GO" id="GO:0004252">
    <property type="term" value="F:serine-type endopeptidase activity"/>
    <property type="evidence" value="ECO:0007669"/>
    <property type="project" value="InterPro"/>
</dbReference>
<name>A0AA37HHS2_9HYPH</name>
<dbReference type="EMBL" id="BPQJ01000058">
    <property type="protein sequence ID" value="GJD66215.1"/>
    <property type="molecule type" value="Genomic_DNA"/>
</dbReference>
<evidence type="ECO:0000313" key="3">
    <source>
        <dbReference type="Proteomes" id="UP001055286"/>
    </source>
</evidence>
<gene>
    <name evidence="2" type="ORF">MPEAHAMD_6412</name>
</gene>
<dbReference type="Gene3D" id="3.40.50.200">
    <property type="entry name" value="Peptidase S8/S53 domain"/>
    <property type="match status" value="1"/>
</dbReference>
<comment type="caution">
    <text evidence="2">The sequence shown here is derived from an EMBL/GenBank/DDBJ whole genome shotgun (WGS) entry which is preliminary data.</text>
</comment>
<sequence length="716" mass="79332">MRSTVFVPEQAADHFIRKVEQYRDEESRKGQPKNQKLVASITDARLGDVRAIFTDDMSLFPALGQQAWWEVWIRENRLNNFLRVARRTGIRVREHVLEFVERTVVLALATPEQLQVSIGGGDAVAELRIAKDMPSMFVEMGPRESADWARDLAGRMQPAGPGAPAACILDSGATRGHPILAVGLKAADQYTYDPTWGVGDSAFWNGHGSSMCGIVLLGDVMAALMQAGPVQLEHHLETVKILPPQAENDPLLYGIITAKGIAQVEEREPWRRRVYCMAVSSDFGLNRGRPSAWSAAIDTLCYAGGTPRLMVLAAGNLRGEIVAAEYPEANDTTQVENPAQAWNAIVAGAYTDKITITHDDYFEWIALAPAGELAPTSRTSVVWDRQWPIRPDVVFEGGNYAHDGVNPAEPINDLQSLTTHYQPMNHLFRTFGDTSGAAALCTNMVARIMAARPELRPETVRGLIIHSAEWTAAMRARFDEANFNVKLSMLRRYGWGVPDLDRALMSTATDATLIVEDSLQPLRLFKQTPRSKGEIKSGYMNLHQLPWPRDELLALGEHDVELRVTLSYFVEPNPGERGWTQRHKYASHGLRFAVKRALERPSAFQTRINKAATIEEQGQARVADPGGGGDDWLLGTLRDRGSIHSDIWRGTAADLAARDAIAVYPVGGWWKEKHDREQRWDRSIRYALLISIRAVGAETDIYTPIATQIGIGVPAA</sequence>
<protein>
    <recommendedName>
        <fullName evidence="1">Peptidase S8/S53 domain-containing protein</fullName>
    </recommendedName>
</protein>
<dbReference type="AlphaFoldDB" id="A0AA37HHS2"/>
<dbReference type="Proteomes" id="UP001055286">
    <property type="component" value="Unassembled WGS sequence"/>
</dbReference>
<keyword evidence="3" id="KW-1185">Reference proteome</keyword>
<dbReference type="GO" id="GO:0006508">
    <property type="term" value="P:proteolysis"/>
    <property type="evidence" value="ECO:0007669"/>
    <property type="project" value="InterPro"/>
</dbReference>
<feature type="domain" description="Peptidase S8/S53" evidence="1">
    <location>
        <begin position="167"/>
        <end position="496"/>
    </location>
</feature>
<evidence type="ECO:0000313" key="2">
    <source>
        <dbReference type="EMBL" id="GJD66215.1"/>
    </source>
</evidence>
<dbReference type="InterPro" id="IPR036852">
    <property type="entry name" value="Peptidase_S8/S53_dom_sf"/>
</dbReference>
<proteinExistence type="predicted"/>
<dbReference type="SUPFAM" id="SSF52743">
    <property type="entry name" value="Subtilisin-like"/>
    <property type="match status" value="1"/>
</dbReference>
<dbReference type="InterPro" id="IPR000209">
    <property type="entry name" value="Peptidase_S8/S53_dom"/>
</dbReference>
<accession>A0AA37HHS2</accession>
<organism evidence="2 3">
    <name type="scientific">Methylobacterium frigidaeris</name>
    <dbReference type="NCBI Taxonomy" id="2038277"/>
    <lineage>
        <taxon>Bacteria</taxon>
        <taxon>Pseudomonadati</taxon>
        <taxon>Pseudomonadota</taxon>
        <taxon>Alphaproteobacteria</taxon>
        <taxon>Hyphomicrobiales</taxon>
        <taxon>Methylobacteriaceae</taxon>
        <taxon>Methylobacterium</taxon>
    </lineage>
</organism>
<reference evidence="2" key="2">
    <citation type="submission" date="2021-08" db="EMBL/GenBank/DDBJ databases">
        <authorList>
            <person name="Tani A."/>
            <person name="Ola A."/>
            <person name="Ogura Y."/>
            <person name="Katsura K."/>
            <person name="Hayashi T."/>
        </authorList>
    </citation>
    <scope>NUCLEOTIDE SEQUENCE</scope>
    <source>
        <strain evidence="2">JCM 32048</strain>
    </source>
</reference>
<dbReference type="CDD" id="cd04847">
    <property type="entry name" value="Peptidases_S8_Subtilisin_like_2"/>
    <property type="match status" value="1"/>
</dbReference>
<evidence type="ECO:0000259" key="1">
    <source>
        <dbReference type="Pfam" id="PF00082"/>
    </source>
</evidence>
<dbReference type="InterPro" id="IPR034074">
    <property type="entry name" value="Y4bN_pept_dom"/>
</dbReference>